<dbReference type="GO" id="GO:0070069">
    <property type="term" value="C:cytochrome complex"/>
    <property type="evidence" value="ECO:0007669"/>
    <property type="project" value="UniProtKB-UniRule"/>
</dbReference>
<dbReference type="OrthoDB" id="9807042at2"/>
<keyword evidence="10 12" id="KW-0408">Iron</keyword>
<evidence type="ECO:0000256" key="2">
    <source>
        <dbReference type="ARBA" id="ARBA00009819"/>
    </source>
</evidence>
<feature type="transmembrane region" description="Helical" evidence="12">
    <location>
        <begin position="357"/>
        <end position="378"/>
    </location>
</feature>
<evidence type="ECO:0000256" key="7">
    <source>
        <dbReference type="ARBA" id="ARBA00022723"/>
    </source>
</evidence>
<keyword evidence="5 12" id="KW-0349">Heme</keyword>
<keyword evidence="15" id="KW-1185">Reference proteome</keyword>
<dbReference type="GO" id="GO:0005886">
    <property type="term" value="C:plasma membrane"/>
    <property type="evidence" value="ECO:0007669"/>
    <property type="project" value="UniProtKB-SubCell"/>
</dbReference>
<dbReference type="InterPro" id="IPR002585">
    <property type="entry name" value="Cyt-d_ubiquinol_oxidase_su_1"/>
</dbReference>
<sequence length="480" mass="52685">MDLDPLLLSRIQFGFVVSFHILFPAFTIGLSVYIALLEILHQVTKNDVWGRLSRFWIKIFGVSFGMGVVSGIVMSYQFGMNWSAFSAATGNVLGPLLTYEVLTAFFLEATFLGVLLLGRNKVPPTVFTLAAVMVALGTLASSFWILSANSWMHTPDGYELLDDGTFVVTSWWDAVFNPSFPYRLAHMVTAALLTTGFCVLAVSAWKIRRSEAVAESRTMMSMTLWLLLVLAPLQVFIGDLHGLNTLEHQPAKLAAMEGHFHTNTDEPMPLTLFGWPDMENAEMDWAVNIPYAGSLILTHSWDGTVAGLDQFPREDWPTVPYVFYSFRLMVGLGFLMVAMAVIGNVMRPGGRVYRSRAYLTAATWCLPIGFIAILAGWVTTEHGRQPWVVQDLMRTADGVTPSLTGGDVAYSFTLFILAYAIIFPVGIWFIRKLVIKGPPTEISPPPRQLVSGPGVPQAAGQGVTSARPRNATGTTGSTAQ</sequence>
<keyword evidence="9 12" id="KW-1133">Transmembrane helix</keyword>
<gene>
    <name evidence="14" type="ORF">C882_3554</name>
</gene>
<evidence type="ECO:0000256" key="1">
    <source>
        <dbReference type="ARBA" id="ARBA00004651"/>
    </source>
</evidence>
<organism evidence="14 15">
    <name type="scientific">Caenispirillum salinarum AK4</name>
    <dbReference type="NCBI Taxonomy" id="1238182"/>
    <lineage>
        <taxon>Bacteria</taxon>
        <taxon>Pseudomonadati</taxon>
        <taxon>Pseudomonadota</taxon>
        <taxon>Alphaproteobacteria</taxon>
        <taxon>Rhodospirillales</taxon>
        <taxon>Novispirillaceae</taxon>
        <taxon>Caenispirillum</taxon>
    </lineage>
</organism>
<feature type="transmembrane region" description="Helical" evidence="12">
    <location>
        <begin position="184"/>
        <end position="207"/>
    </location>
</feature>
<keyword evidence="8 12" id="KW-0249">Electron transport</keyword>
<evidence type="ECO:0000256" key="13">
    <source>
        <dbReference type="SAM" id="MobiDB-lite"/>
    </source>
</evidence>
<protein>
    <submittedName>
        <fullName evidence="14">Putative Cytochrome bd2, subunit I</fullName>
    </submittedName>
</protein>
<feature type="region of interest" description="Disordered" evidence="13">
    <location>
        <begin position="444"/>
        <end position="480"/>
    </location>
</feature>
<evidence type="ECO:0000256" key="9">
    <source>
        <dbReference type="ARBA" id="ARBA00022989"/>
    </source>
</evidence>
<evidence type="ECO:0000256" key="4">
    <source>
        <dbReference type="ARBA" id="ARBA00022475"/>
    </source>
</evidence>
<feature type="transmembrane region" description="Helical" evidence="12">
    <location>
        <begin position="55"/>
        <end position="76"/>
    </location>
</feature>
<accession>K9HN94</accession>
<feature type="compositionally biased region" description="Polar residues" evidence="13">
    <location>
        <begin position="471"/>
        <end position="480"/>
    </location>
</feature>
<evidence type="ECO:0000256" key="12">
    <source>
        <dbReference type="PIRNR" id="PIRNR006446"/>
    </source>
</evidence>
<evidence type="ECO:0000256" key="10">
    <source>
        <dbReference type="ARBA" id="ARBA00023004"/>
    </source>
</evidence>
<evidence type="ECO:0000256" key="11">
    <source>
        <dbReference type="ARBA" id="ARBA00023136"/>
    </source>
</evidence>
<dbReference type="EMBL" id="ANHY01000005">
    <property type="protein sequence ID" value="EKV31803.1"/>
    <property type="molecule type" value="Genomic_DNA"/>
</dbReference>
<dbReference type="PANTHER" id="PTHR30365:SF14">
    <property type="entry name" value="CYTOCHROME BD MENAQUINOL OXIDASE SUBUNIT I-RELATED"/>
    <property type="match status" value="1"/>
</dbReference>
<feature type="transmembrane region" description="Helical" evidence="12">
    <location>
        <begin position="96"/>
        <end position="118"/>
    </location>
</feature>
<comment type="subcellular location">
    <subcellularLocation>
        <location evidence="12">Cell inner membrane</location>
    </subcellularLocation>
    <subcellularLocation>
        <location evidence="1">Cell membrane</location>
        <topology evidence="1">Multi-pass membrane protein</topology>
    </subcellularLocation>
</comment>
<dbReference type="AlphaFoldDB" id="K9HN94"/>
<dbReference type="eggNOG" id="COG1271">
    <property type="taxonomic scope" value="Bacteria"/>
</dbReference>
<evidence type="ECO:0000313" key="14">
    <source>
        <dbReference type="EMBL" id="EKV31803.1"/>
    </source>
</evidence>
<feature type="transmembrane region" description="Helical" evidence="12">
    <location>
        <begin position="408"/>
        <end position="430"/>
    </location>
</feature>
<proteinExistence type="inferred from homology"/>
<dbReference type="GO" id="GO:0020037">
    <property type="term" value="F:heme binding"/>
    <property type="evidence" value="ECO:0007669"/>
    <property type="project" value="TreeGrafter"/>
</dbReference>
<dbReference type="PATRIC" id="fig|1238182.3.peg.1225"/>
<dbReference type="GO" id="GO:0046872">
    <property type="term" value="F:metal ion binding"/>
    <property type="evidence" value="ECO:0007669"/>
    <property type="project" value="UniProtKB-UniRule"/>
</dbReference>
<keyword evidence="11 12" id="KW-0472">Membrane</keyword>
<dbReference type="PIRSF" id="PIRSF006446">
    <property type="entry name" value="Cyt_quinol_oxidase_1"/>
    <property type="match status" value="1"/>
</dbReference>
<dbReference type="GO" id="GO:0019646">
    <property type="term" value="P:aerobic electron transport chain"/>
    <property type="evidence" value="ECO:0007669"/>
    <property type="project" value="InterPro"/>
</dbReference>
<evidence type="ECO:0000256" key="3">
    <source>
        <dbReference type="ARBA" id="ARBA00022448"/>
    </source>
</evidence>
<keyword evidence="3 12" id="KW-0813">Transport</keyword>
<dbReference type="RefSeq" id="WP_009539672.1">
    <property type="nucleotide sequence ID" value="NZ_ANHY01000005.1"/>
</dbReference>
<reference evidence="14 15" key="1">
    <citation type="journal article" date="2013" name="Genome Announc.">
        <title>Draft Genome Sequence of an Alphaproteobacterium, Caenispirillum salinarum AK4(T), Isolated from a Solar Saltern.</title>
        <authorList>
            <person name="Khatri I."/>
            <person name="Singh A."/>
            <person name="Korpole S."/>
            <person name="Pinnaka A.K."/>
            <person name="Subramanian S."/>
        </authorList>
    </citation>
    <scope>NUCLEOTIDE SEQUENCE [LARGE SCALE GENOMIC DNA]</scope>
    <source>
        <strain evidence="14 15">AK4</strain>
    </source>
</reference>
<name>K9HN94_9PROT</name>
<evidence type="ECO:0000313" key="15">
    <source>
        <dbReference type="Proteomes" id="UP000009881"/>
    </source>
</evidence>
<evidence type="ECO:0000256" key="6">
    <source>
        <dbReference type="ARBA" id="ARBA00022692"/>
    </source>
</evidence>
<feature type="transmembrane region" description="Helical" evidence="12">
    <location>
        <begin position="321"/>
        <end position="345"/>
    </location>
</feature>
<feature type="transmembrane region" description="Helical" evidence="12">
    <location>
        <begin position="219"/>
        <end position="237"/>
    </location>
</feature>
<comment type="caution">
    <text evidence="14">The sequence shown here is derived from an EMBL/GenBank/DDBJ whole genome shotgun (WGS) entry which is preliminary data.</text>
</comment>
<evidence type="ECO:0000256" key="5">
    <source>
        <dbReference type="ARBA" id="ARBA00022617"/>
    </source>
</evidence>
<dbReference type="GO" id="GO:0016682">
    <property type="term" value="F:oxidoreductase activity, acting on diphenols and related substances as donors, oxygen as acceptor"/>
    <property type="evidence" value="ECO:0007669"/>
    <property type="project" value="TreeGrafter"/>
</dbReference>
<dbReference type="GO" id="GO:0009055">
    <property type="term" value="F:electron transfer activity"/>
    <property type="evidence" value="ECO:0007669"/>
    <property type="project" value="UniProtKB-UniRule"/>
</dbReference>
<comment type="similarity">
    <text evidence="2 12">Belongs to the cytochrome ubiquinol oxidase subunit 1 family.</text>
</comment>
<dbReference type="Proteomes" id="UP000009881">
    <property type="component" value="Unassembled WGS sequence"/>
</dbReference>
<dbReference type="STRING" id="1238182.C882_3554"/>
<dbReference type="PANTHER" id="PTHR30365">
    <property type="entry name" value="CYTOCHROME D UBIQUINOL OXIDASE"/>
    <property type="match status" value="1"/>
</dbReference>
<keyword evidence="7 12" id="KW-0479">Metal-binding</keyword>
<feature type="transmembrane region" description="Helical" evidence="12">
    <location>
        <begin position="12"/>
        <end position="34"/>
    </location>
</feature>
<evidence type="ECO:0000256" key="8">
    <source>
        <dbReference type="ARBA" id="ARBA00022982"/>
    </source>
</evidence>
<keyword evidence="6 12" id="KW-0812">Transmembrane</keyword>
<keyword evidence="4 12" id="KW-1003">Cell membrane</keyword>
<feature type="transmembrane region" description="Helical" evidence="12">
    <location>
        <begin position="125"/>
        <end position="146"/>
    </location>
</feature>
<dbReference type="Pfam" id="PF01654">
    <property type="entry name" value="Cyt_bd_oxida_I"/>
    <property type="match status" value="1"/>
</dbReference>